<evidence type="ECO:0000313" key="2">
    <source>
        <dbReference type="EMBL" id="GIH06572.1"/>
    </source>
</evidence>
<gene>
    <name evidence="2" type="ORF">Rhe02_46390</name>
</gene>
<evidence type="ECO:0000313" key="3">
    <source>
        <dbReference type="Proteomes" id="UP000612899"/>
    </source>
</evidence>
<keyword evidence="3" id="KW-1185">Reference proteome</keyword>
<accession>A0A8J3QB29</accession>
<keyword evidence="1" id="KW-0378">Hydrolase</keyword>
<dbReference type="AlphaFoldDB" id="A0A8J3QB29"/>
<evidence type="ECO:0000256" key="1">
    <source>
        <dbReference type="ARBA" id="ARBA00022801"/>
    </source>
</evidence>
<dbReference type="Gene3D" id="1.50.10.10">
    <property type="match status" value="1"/>
</dbReference>
<dbReference type="InterPro" id="IPR010905">
    <property type="entry name" value="Glyco_hydro_88"/>
</dbReference>
<reference evidence="2" key="1">
    <citation type="submission" date="2021-01" db="EMBL/GenBank/DDBJ databases">
        <title>Whole genome shotgun sequence of Rhizocola hellebori NBRC 109834.</title>
        <authorList>
            <person name="Komaki H."/>
            <person name="Tamura T."/>
        </authorList>
    </citation>
    <scope>NUCLEOTIDE SEQUENCE</scope>
    <source>
        <strain evidence="2">NBRC 109834</strain>
    </source>
</reference>
<dbReference type="EMBL" id="BONY01000028">
    <property type="protein sequence ID" value="GIH06572.1"/>
    <property type="molecule type" value="Genomic_DNA"/>
</dbReference>
<dbReference type="RefSeq" id="WP_203910385.1">
    <property type="nucleotide sequence ID" value="NZ_BONY01000028.1"/>
</dbReference>
<organism evidence="2 3">
    <name type="scientific">Rhizocola hellebori</name>
    <dbReference type="NCBI Taxonomy" id="1392758"/>
    <lineage>
        <taxon>Bacteria</taxon>
        <taxon>Bacillati</taxon>
        <taxon>Actinomycetota</taxon>
        <taxon>Actinomycetes</taxon>
        <taxon>Micromonosporales</taxon>
        <taxon>Micromonosporaceae</taxon>
        <taxon>Rhizocola</taxon>
    </lineage>
</organism>
<dbReference type="InterPro" id="IPR008928">
    <property type="entry name" value="6-hairpin_glycosidase_sf"/>
</dbReference>
<dbReference type="SUPFAM" id="SSF48208">
    <property type="entry name" value="Six-hairpin glycosidases"/>
    <property type="match status" value="1"/>
</dbReference>
<protein>
    <submittedName>
        <fullName evidence="2">Uncharacterized protein</fullName>
    </submittedName>
</protein>
<name>A0A8J3QB29_9ACTN</name>
<dbReference type="GO" id="GO:0005975">
    <property type="term" value="P:carbohydrate metabolic process"/>
    <property type="evidence" value="ECO:0007669"/>
    <property type="project" value="InterPro"/>
</dbReference>
<comment type="caution">
    <text evidence="2">The sequence shown here is derived from an EMBL/GenBank/DDBJ whole genome shotgun (WGS) entry which is preliminary data.</text>
</comment>
<proteinExistence type="predicted"/>
<dbReference type="Proteomes" id="UP000612899">
    <property type="component" value="Unassembled WGS sequence"/>
</dbReference>
<dbReference type="GO" id="GO:0016787">
    <property type="term" value="F:hydrolase activity"/>
    <property type="evidence" value="ECO:0007669"/>
    <property type="project" value="UniProtKB-KW"/>
</dbReference>
<sequence length="283" mass="30144">MAELAAVARRTLDYPYKMWGFGEGMALLGLLRAGDLLRRAEWIDFVADLVGPTLHVAPSPLDHLIPLEVLVELKRLRPALDIADATQRFVRAATAGPHRPDLAGLSTQIWVDCLHTDGPGLMLAGHRQAAAIAVQLGCDRMQHASGLFSHGFEVGTGKANAVHWGRGQGWALHGLTAVDSPHTAKLLDALARHEEDGSWRTVVDDQAAPIEHSVSALVASAVPHTPLGERALRAALAALDSDGGLPVSSATPVGSYLDRETGVYPWGQGPLLLALLHIEGSER</sequence>
<dbReference type="InterPro" id="IPR012341">
    <property type="entry name" value="6hp_glycosidase-like_sf"/>
</dbReference>
<dbReference type="Pfam" id="PF07470">
    <property type="entry name" value="Glyco_hydro_88"/>
    <property type="match status" value="1"/>
</dbReference>